<keyword evidence="10" id="KW-0732">Signal</keyword>
<dbReference type="SMART" id="SM00181">
    <property type="entry name" value="EGF"/>
    <property type="match status" value="3"/>
</dbReference>
<sequence length="946" mass="104809">MILKLSIFAFLIVKLYDCYFHEIEYDEISINKNLTILNDIQIVLPRNYKINTFPGNFNLTFSFNGTVHTKIFKLAEIKIGETKLENSYDIYVIDKDTSQPTKYHEELDANGENYVLANGEGFARLIPNNNTKNPFRLVATIYSNDDPSLALDILPGIIISQRKKRDLSNEPKLFDSESNHHFIRERPNSYNYYFDDDIKSFRKKRTIRKQKRAVNGQPITLNIELLVVTDLNVYTNFQRLVGSTNSQIVFSVMRHYYAHLINGVNQRYQISLANDPDLRINIILTNFLFLTDPNDQQWLSVQASGDLNFPTYNGRETLVIDKAFQNFANYMNSKTFPFQYDHAAGLFNKEIISNDLFAPINARAVTAGFCPGLICSNTRYSLNEDFGGFSNLLTIAHEIGHNLGSVHDGFGVAISCPEAQKFIMAPSVSSGNLNRFSQCSINQFKSLLLNPTLSGVSQQAQCLTNIPSNTPTEANLIQGKQPGEFLSADDQCKMAYGSSASFYTLGSSSICEVLLCYKNSTTSMAEGSVGAADGTLCDSGKVCQLGKCTPKQNAKTGSCLFGDGVIIQEVTGLILTSPQMKCKDFFNLIRSKNQSISGYCADDLIGQICCQSCKKYNSLVCKDSYWNCPNEANFCLNKLVFTNGGQKLVRDVCHKTCSVCSSQPLTCQQAPNICQNGATCIPNLNVLQTSEFGFTCICPPGFTGELCEERIPNGCLENPCKNGGICQPFGSLGYICTCPIGCGGYNCTECTGPITIPTSSTTRFINPCNSNPCLNGNCQVSGINYLCSCRQGCTGVNCEQCNNIPSTTRTIQITTGTPPQMRTDFDQTKCQYYKSLDLCEKEAFIGQLPIKEACAVTCNQILITNTDFDAVKCAYYKSLKLCSQDAYINSIPIKQACGLSCNENLTTTTPSECFDLYPQQCLSWRNFCFLLNGLSDHPCKKTCSVC</sequence>
<feature type="disulfide bond" evidence="8">
    <location>
        <begin position="698"/>
        <end position="707"/>
    </location>
</feature>
<feature type="domain" description="EGF-like" evidence="11">
    <location>
        <begin position="663"/>
        <end position="708"/>
    </location>
</feature>
<dbReference type="EMBL" id="CAJNOC010000230">
    <property type="protein sequence ID" value="CAF0730538.1"/>
    <property type="molecule type" value="Genomic_DNA"/>
</dbReference>
<dbReference type="SUPFAM" id="SSF55486">
    <property type="entry name" value="Metalloproteases ('zincins'), catalytic domain"/>
    <property type="match status" value="1"/>
</dbReference>
<feature type="domain" description="EGF-like" evidence="11">
    <location>
        <begin position="764"/>
        <end position="799"/>
    </location>
</feature>
<feature type="binding site" evidence="9">
    <location>
        <position position="401"/>
    </location>
    <ligand>
        <name>Zn(2+)</name>
        <dbReference type="ChEBI" id="CHEBI:29105"/>
        <note>catalytic</note>
    </ligand>
</feature>
<feature type="disulfide bond" evidence="8">
    <location>
        <begin position="738"/>
        <end position="747"/>
    </location>
</feature>
<dbReference type="GO" id="GO:0004222">
    <property type="term" value="F:metalloendopeptidase activity"/>
    <property type="evidence" value="ECO:0007669"/>
    <property type="project" value="InterPro"/>
</dbReference>
<evidence type="ECO:0000313" key="13">
    <source>
        <dbReference type="EMBL" id="CAF0730538.1"/>
    </source>
</evidence>
<dbReference type="PROSITE" id="PS50215">
    <property type="entry name" value="ADAM_MEPRO"/>
    <property type="match status" value="1"/>
</dbReference>
<evidence type="ECO:0000256" key="1">
    <source>
        <dbReference type="ARBA" id="ARBA00022670"/>
    </source>
</evidence>
<keyword evidence="3" id="KW-0378">Hydrolase</keyword>
<feature type="binding site" evidence="9">
    <location>
        <position position="407"/>
    </location>
    <ligand>
        <name>Zn(2+)</name>
        <dbReference type="ChEBI" id="CHEBI:29105"/>
        <note>catalytic</note>
    </ligand>
</feature>
<evidence type="ECO:0000256" key="7">
    <source>
        <dbReference type="ARBA" id="ARBA00023180"/>
    </source>
</evidence>
<evidence type="ECO:0000256" key="4">
    <source>
        <dbReference type="ARBA" id="ARBA00022833"/>
    </source>
</evidence>
<reference evidence="13" key="1">
    <citation type="submission" date="2021-02" db="EMBL/GenBank/DDBJ databases">
        <authorList>
            <person name="Nowell W R."/>
        </authorList>
    </citation>
    <scope>NUCLEOTIDE SEQUENCE</scope>
    <source>
        <strain evidence="13">Ploen Becks lab</strain>
    </source>
</reference>
<accession>A0A813N1X6</accession>
<dbReference type="InterPro" id="IPR024079">
    <property type="entry name" value="MetalloPept_cat_dom_sf"/>
</dbReference>
<dbReference type="Pfam" id="PF00008">
    <property type="entry name" value="EGF"/>
    <property type="match status" value="1"/>
</dbReference>
<dbReference type="PANTHER" id="PTHR24278:SF19">
    <property type="entry name" value="EGF-LIKE DOMAIN-CONTAINING PROTEIN"/>
    <property type="match status" value="1"/>
</dbReference>
<comment type="caution">
    <text evidence="13">The sequence shown here is derived from an EMBL/GenBank/DDBJ whole genome shotgun (WGS) entry which is preliminary data.</text>
</comment>
<feature type="signal peptide" evidence="10">
    <location>
        <begin position="1"/>
        <end position="20"/>
    </location>
</feature>
<dbReference type="AlphaFoldDB" id="A0A813N1X6"/>
<evidence type="ECO:0000256" key="9">
    <source>
        <dbReference type="PROSITE-ProRule" id="PRU00276"/>
    </source>
</evidence>
<organism evidence="13 14">
    <name type="scientific">Brachionus calyciflorus</name>
    <dbReference type="NCBI Taxonomy" id="104777"/>
    <lineage>
        <taxon>Eukaryota</taxon>
        <taxon>Metazoa</taxon>
        <taxon>Spiralia</taxon>
        <taxon>Gnathifera</taxon>
        <taxon>Rotifera</taxon>
        <taxon>Eurotatoria</taxon>
        <taxon>Monogononta</taxon>
        <taxon>Pseudotrocha</taxon>
        <taxon>Ploima</taxon>
        <taxon>Brachionidae</taxon>
        <taxon>Brachionus</taxon>
    </lineage>
</organism>
<keyword evidence="5" id="KW-0482">Metalloprotease</keyword>
<evidence type="ECO:0000256" key="3">
    <source>
        <dbReference type="ARBA" id="ARBA00022801"/>
    </source>
</evidence>
<evidence type="ECO:0000313" key="14">
    <source>
        <dbReference type="Proteomes" id="UP000663879"/>
    </source>
</evidence>
<keyword evidence="8" id="KW-0245">EGF-like domain</keyword>
<evidence type="ECO:0000256" key="2">
    <source>
        <dbReference type="ARBA" id="ARBA00022723"/>
    </source>
</evidence>
<evidence type="ECO:0000256" key="8">
    <source>
        <dbReference type="PROSITE-ProRule" id="PRU00076"/>
    </source>
</evidence>
<protein>
    <submittedName>
        <fullName evidence="13">Uncharacterized protein</fullName>
    </submittedName>
</protein>
<dbReference type="InterPro" id="IPR001590">
    <property type="entry name" value="Peptidase_M12B"/>
</dbReference>
<feature type="active site" evidence="9">
    <location>
        <position position="398"/>
    </location>
</feature>
<dbReference type="Gene3D" id="3.40.1620.60">
    <property type="match status" value="1"/>
</dbReference>
<keyword evidence="6 8" id="KW-1015">Disulfide bond</keyword>
<evidence type="ECO:0000259" key="12">
    <source>
        <dbReference type="PROSITE" id="PS50215"/>
    </source>
</evidence>
<keyword evidence="14" id="KW-1185">Reference proteome</keyword>
<proteinExistence type="predicted"/>
<dbReference type="Gene3D" id="3.40.390.10">
    <property type="entry name" value="Collagenase (Catalytic Domain)"/>
    <property type="match status" value="1"/>
</dbReference>
<evidence type="ECO:0000256" key="6">
    <source>
        <dbReference type="ARBA" id="ARBA00023157"/>
    </source>
</evidence>
<evidence type="ECO:0000256" key="10">
    <source>
        <dbReference type="SAM" id="SignalP"/>
    </source>
</evidence>
<feature type="domain" description="EGF-like" evidence="11">
    <location>
        <begin position="711"/>
        <end position="748"/>
    </location>
</feature>
<feature type="chain" id="PRO_5032392954" evidence="10">
    <location>
        <begin position="21"/>
        <end position="946"/>
    </location>
</feature>
<dbReference type="PROSITE" id="PS00022">
    <property type="entry name" value="EGF_1"/>
    <property type="match status" value="3"/>
</dbReference>
<keyword evidence="4 9" id="KW-0862">Zinc</keyword>
<dbReference type="OrthoDB" id="9936463at2759"/>
<evidence type="ECO:0000259" key="11">
    <source>
        <dbReference type="PROSITE" id="PS50026"/>
    </source>
</evidence>
<dbReference type="PROSITE" id="PS01186">
    <property type="entry name" value="EGF_2"/>
    <property type="match status" value="1"/>
</dbReference>
<keyword evidence="1" id="KW-0645">Protease</keyword>
<dbReference type="Gene3D" id="2.10.25.10">
    <property type="entry name" value="Laminin"/>
    <property type="match status" value="3"/>
</dbReference>
<dbReference type="GO" id="GO:0005615">
    <property type="term" value="C:extracellular space"/>
    <property type="evidence" value="ECO:0007669"/>
    <property type="project" value="TreeGrafter"/>
</dbReference>
<feature type="binding site" evidence="9">
    <location>
        <position position="397"/>
    </location>
    <ligand>
        <name>Zn(2+)</name>
        <dbReference type="ChEBI" id="CHEBI:29105"/>
        <note>catalytic</note>
    </ligand>
</feature>
<evidence type="ECO:0000256" key="5">
    <source>
        <dbReference type="ARBA" id="ARBA00023049"/>
    </source>
</evidence>
<dbReference type="InterPro" id="IPR041645">
    <property type="entry name" value="ADAMTS_CR_2"/>
</dbReference>
<comment type="caution">
    <text evidence="8">Lacks conserved residue(s) required for the propagation of feature annotation.</text>
</comment>
<feature type="disulfide bond" evidence="8">
    <location>
        <begin position="789"/>
        <end position="798"/>
    </location>
</feature>
<keyword evidence="2 9" id="KW-0479">Metal-binding</keyword>
<dbReference type="Pfam" id="PF01421">
    <property type="entry name" value="Reprolysin"/>
    <property type="match status" value="1"/>
</dbReference>
<keyword evidence="7" id="KW-0325">Glycoprotein</keyword>
<dbReference type="CDD" id="cd00054">
    <property type="entry name" value="EGF_CA"/>
    <property type="match status" value="1"/>
</dbReference>
<dbReference type="GO" id="GO:0006508">
    <property type="term" value="P:proteolysis"/>
    <property type="evidence" value="ECO:0007669"/>
    <property type="project" value="UniProtKB-KW"/>
</dbReference>
<dbReference type="InterPro" id="IPR000742">
    <property type="entry name" value="EGF"/>
</dbReference>
<dbReference type="PANTHER" id="PTHR24278">
    <property type="entry name" value="COAGULATION FACTOR"/>
    <property type="match status" value="1"/>
</dbReference>
<dbReference type="Pfam" id="PF17771">
    <property type="entry name" value="ADAMTS_CR_2"/>
    <property type="match status" value="1"/>
</dbReference>
<dbReference type="InterPro" id="IPR050442">
    <property type="entry name" value="Peptidase_S1_coag_factors"/>
</dbReference>
<dbReference type="SUPFAM" id="SSF57196">
    <property type="entry name" value="EGF/Laminin"/>
    <property type="match status" value="1"/>
</dbReference>
<feature type="domain" description="Peptidase M12B" evidence="12">
    <location>
        <begin position="221"/>
        <end position="460"/>
    </location>
</feature>
<dbReference type="Proteomes" id="UP000663879">
    <property type="component" value="Unassembled WGS sequence"/>
</dbReference>
<gene>
    <name evidence="13" type="ORF">OXX778_LOCUS2815</name>
</gene>
<name>A0A813N1X6_9BILA</name>
<dbReference type="PROSITE" id="PS50026">
    <property type="entry name" value="EGF_3"/>
    <property type="match status" value="3"/>
</dbReference>
<dbReference type="GO" id="GO:0046872">
    <property type="term" value="F:metal ion binding"/>
    <property type="evidence" value="ECO:0007669"/>
    <property type="project" value="UniProtKB-KW"/>
</dbReference>
<feature type="disulfide bond" evidence="8">
    <location>
        <begin position="768"/>
        <end position="778"/>
    </location>
</feature>